<dbReference type="AlphaFoldDB" id="A0A4P9Y5A8"/>
<dbReference type="InterPro" id="IPR041698">
    <property type="entry name" value="Methyltransf_25"/>
</dbReference>
<feature type="region of interest" description="Disordered" evidence="4">
    <location>
        <begin position="1"/>
        <end position="31"/>
    </location>
</feature>
<proteinExistence type="predicted"/>
<dbReference type="PANTHER" id="PTHR43591">
    <property type="entry name" value="METHYLTRANSFERASE"/>
    <property type="match status" value="1"/>
</dbReference>
<dbReference type="PANTHER" id="PTHR43591:SF24">
    <property type="entry name" value="2-METHOXY-6-POLYPRENYL-1,4-BENZOQUINOL METHYLASE, MITOCHONDRIAL"/>
    <property type="match status" value="1"/>
</dbReference>
<evidence type="ECO:0000313" key="7">
    <source>
        <dbReference type="Proteomes" id="UP000267251"/>
    </source>
</evidence>
<dbReference type="Pfam" id="PF13649">
    <property type="entry name" value="Methyltransf_25"/>
    <property type="match status" value="1"/>
</dbReference>
<evidence type="ECO:0000256" key="3">
    <source>
        <dbReference type="ARBA" id="ARBA00022691"/>
    </source>
</evidence>
<keyword evidence="3" id="KW-0949">S-adenosyl-L-methionine</keyword>
<dbReference type="GO" id="GO:0008168">
    <property type="term" value="F:methyltransferase activity"/>
    <property type="evidence" value="ECO:0007669"/>
    <property type="project" value="UniProtKB-KW"/>
</dbReference>
<dbReference type="GO" id="GO:0032259">
    <property type="term" value="P:methylation"/>
    <property type="evidence" value="ECO:0007669"/>
    <property type="project" value="UniProtKB-KW"/>
</dbReference>
<organism evidence="6 7">
    <name type="scientific">Piptocephalis cylindrospora</name>
    <dbReference type="NCBI Taxonomy" id="1907219"/>
    <lineage>
        <taxon>Eukaryota</taxon>
        <taxon>Fungi</taxon>
        <taxon>Fungi incertae sedis</taxon>
        <taxon>Zoopagomycota</taxon>
        <taxon>Zoopagomycotina</taxon>
        <taxon>Zoopagomycetes</taxon>
        <taxon>Zoopagales</taxon>
        <taxon>Piptocephalidaceae</taxon>
        <taxon>Piptocephalis</taxon>
    </lineage>
</organism>
<dbReference type="Gene3D" id="3.40.50.150">
    <property type="entry name" value="Vaccinia Virus protein VP39"/>
    <property type="match status" value="1"/>
</dbReference>
<dbReference type="OrthoDB" id="2013972at2759"/>
<accession>A0A4P9Y5A8</accession>
<sequence>MTTPNPTPVTIPSTRSDRSSLHPEGSSVEEDASSFLGWMSNEDDTSFQSSLSDDTCMPRSIIQEGIPEIDRLNEQHYMIKHVLGGQIHLSPMPLPPSGPRSILDVGCGSGIWLMEAGDLYKNAQCTGIDQTTEFIPSSIASGRFHIVEADVQEGLPFPDDSFDFLFHRFLYVGAPNLDWDEYFSEAFRVCQPGATIEVVETSGLTCRQGPNTQRIQSIIETSVLLDARKSRRVVSQIGKCMNRAGFQDINRHIISIPLGSWGGRVGKTALRSVMDILERAKPVILAQNASLSEEDLETLFNEYTVEVDQYRSFWNISIYVANKPRD</sequence>
<keyword evidence="1 6" id="KW-0489">Methyltransferase</keyword>
<dbReference type="SUPFAM" id="SSF53335">
    <property type="entry name" value="S-adenosyl-L-methionine-dependent methyltransferases"/>
    <property type="match status" value="1"/>
</dbReference>
<evidence type="ECO:0000256" key="4">
    <source>
        <dbReference type="SAM" id="MobiDB-lite"/>
    </source>
</evidence>
<dbReference type="InterPro" id="IPR029063">
    <property type="entry name" value="SAM-dependent_MTases_sf"/>
</dbReference>
<keyword evidence="7" id="KW-1185">Reference proteome</keyword>
<keyword evidence="2 6" id="KW-0808">Transferase</keyword>
<feature type="domain" description="Methyltransferase" evidence="5">
    <location>
        <begin position="102"/>
        <end position="193"/>
    </location>
</feature>
<protein>
    <submittedName>
        <fullName evidence="6">S-adenosyl-L-methionine-dependent methyltransferase</fullName>
    </submittedName>
</protein>
<evidence type="ECO:0000256" key="2">
    <source>
        <dbReference type="ARBA" id="ARBA00022679"/>
    </source>
</evidence>
<evidence type="ECO:0000259" key="5">
    <source>
        <dbReference type="Pfam" id="PF13649"/>
    </source>
</evidence>
<evidence type="ECO:0000256" key="1">
    <source>
        <dbReference type="ARBA" id="ARBA00022603"/>
    </source>
</evidence>
<evidence type="ECO:0000313" key="6">
    <source>
        <dbReference type="EMBL" id="RKP14157.1"/>
    </source>
</evidence>
<gene>
    <name evidence="6" type="ORF">BJ684DRAFT_15500</name>
</gene>
<dbReference type="Proteomes" id="UP000267251">
    <property type="component" value="Unassembled WGS sequence"/>
</dbReference>
<name>A0A4P9Y5A8_9FUNG</name>
<reference evidence="7" key="1">
    <citation type="journal article" date="2018" name="Nat. Microbiol.">
        <title>Leveraging single-cell genomics to expand the fungal tree of life.</title>
        <authorList>
            <person name="Ahrendt S.R."/>
            <person name="Quandt C.A."/>
            <person name="Ciobanu D."/>
            <person name="Clum A."/>
            <person name="Salamov A."/>
            <person name="Andreopoulos B."/>
            <person name="Cheng J.F."/>
            <person name="Woyke T."/>
            <person name="Pelin A."/>
            <person name="Henrissat B."/>
            <person name="Reynolds N.K."/>
            <person name="Benny G.L."/>
            <person name="Smith M.E."/>
            <person name="James T.Y."/>
            <person name="Grigoriev I.V."/>
        </authorList>
    </citation>
    <scope>NUCLEOTIDE SEQUENCE [LARGE SCALE GENOMIC DNA]</scope>
</reference>
<dbReference type="CDD" id="cd02440">
    <property type="entry name" value="AdoMet_MTases"/>
    <property type="match status" value="1"/>
</dbReference>
<dbReference type="PROSITE" id="PS01184">
    <property type="entry name" value="UBIE_2"/>
    <property type="match status" value="1"/>
</dbReference>
<dbReference type="EMBL" id="KZ987876">
    <property type="protein sequence ID" value="RKP14157.1"/>
    <property type="molecule type" value="Genomic_DNA"/>
</dbReference>
<dbReference type="InterPro" id="IPR023576">
    <property type="entry name" value="UbiE/COQ5_MeTrFase_CS"/>
</dbReference>